<gene>
    <name evidence="5" type="ORF">EG799_02905</name>
</gene>
<dbReference type="PANTHER" id="PTHR45138">
    <property type="entry name" value="REGULATORY COMPONENTS OF SENSORY TRANSDUCTION SYSTEM"/>
    <property type="match status" value="1"/>
</dbReference>
<dbReference type="NCBIfam" id="TIGR00254">
    <property type="entry name" value="GGDEF"/>
    <property type="match status" value="1"/>
</dbReference>
<comment type="catalytic activity">
    <reaction evidence="2">
        <text>2 GTP = 3',3'-c-di-GMP + 2 diphosphate</text>
        <dbReference type="Rhea" id="RHEA:24898"/>
        <dbReference type="ChEBI" id="CHEBI:33019"/>
        <dbReference type="ChEBI" id="CHEBI:37565"/>
        <dbReference type="ChEBI" id="CHEBI:58805"/>
        <dbReference type="EC" id="2.7.7.65"/>
    </reaction>
</comment>
<feature type="transmembrane region" description="Helical" evidence="3">
    <location>
        <begin position="88"/>
        <end position="106"/>
    </location>
</feature>
<organism evidence="5 6">
    <name type="scientific">Aurantiacibacter spongiae</name>
    <dbReference type="NCBI Taxonomy" id="2488860"/>
    <lineage>
        <taxon>Bacteria</taxon>
        <taxon>Pseudomonadati</taxon>
        <taxon>Pseudomonadota</taxon>
        <taxon>Alphaproteobacteria</taxon>
        <taxon>Sphingomonadales</taxon>
        <taxon>Erythrobacteraceae</taxon>
        <taxon>Aurantiacibacter</taxon>
    </lineage>
</organism>
<dbReference type="GO" id="GO:0043709">
    <property type="term" value="P:cell adhesion involved in single-species biofilm formation"/>
    <property type="evidence" value="ECO:0007669"/>
    <property type="project" value="TreeGrafter"/>
</dbReference>
<feature type="transmembrane region" description="Helical" evidence="3">
    <location>
        <begin position="144"/>
        <end position="162"/>
    </location>
</feature>
<dbReference type="GO" id="GO:0005886">
    <property type="term" value="C:plasma membrane"/>
    <property type="evidence" value="ECO:0007669"/>
    <property type="project" value="TreeGrafter"/>
</dbReference>
<dbReference type="InterPro" id="IPR043128">
    <property type="entry name" value="Rev_trsase/Diguanyl_cyclase"/>
</dbReference>
<sequence>MDTVVRDERWRAEVRREIVSALAQVERASLPANLIGWLGCCIAALFQAGAGAFVLPLALRLLAIATTRLTAIRLRRRLADARPYDDQLRRVALSLSLAGASWALLLWPVLRRLESEPFALVILGICVVGVSLICAMLGPLPKILAGFVGSFVATLAIGLVFGPGTIDSAIVLSALALAMGMVAYALGSANQSRAMAEALVENRHLGEDLADALAHAEFLSMRDPLTGLLNRRAFFENGCEADGSYPEAGWLLAVDLDHFKTINDRFGHATGDRVLAGVGDAMRDTLRDLPGEGHSAVRLGGEEFALAIARAGRAMAQLAAEALRARIAMIPPELDVADHATPASVGLAPMRPGEALPLVLDRADEALYRAKAAGRDRVVEAA</sequence>
<dbReference type="GO" id="GO:1902201">
    <property type="term" value="P:negative regulation of bacterial-type flagellum-dependent cell motility"/>
    <property type="evidence" value="ECO:0007669"/>
    <property type="project" value="TreeGrafter"/>
</dbReference>
<evidence type="ECO:0000313" key="6">
    <source>
        <dbReference type="Proteomes" id="UP000275232"/>
    </source>
</evidence>
<feature type="domain" description="GGDEF" evidence="4">
    <location>
        <begin position="247"/>
        <end position="382"/>
    </location>
</feature>
<evidence type="ECO:0000256" key="2">
    <source>
        <dbReference type="ARBA" id="ARBA00034247"/>
    </source>
</evidence>
<feature type="transmembrane region" description="Helical" evidence="3">
    <location>
        <begin position="118"/>
        <end position="137"/>
    </location>
</feature>
<dbReference type="Proteomes" id="UP000275232">
    <property type="component" value="Unassembled WGS sequence"/>
</dbReference>
<dbReference type="GO" id="GO:0052621">
    <property type="term" value="F:diguanylate cyclase activity"/>
    <property type="evidence" value="ECO:0007669"/>
    <property type="project" value="UniProtKB-EC"/>
</dbReference>
<keyword evidence="3" id="KW-1133">Transmembrane helix</keyword>
<dbReference type="Gene3D" id="3.30.70.270">
    <property type="match status" value="1"/>
</dbReference>
<dbReference type="InterPro" id="IPR000160">
    <property type="entry name" value="GGDEF_dom"/>
</dbReference>
<accession>A0A3N5CQ11</accession>
<dbReference type="AlphaFoldDB" id="A0A3N5CQ11"/>
<dbReference type="Pfam" id="PF00990">
    <property type="entry name" value="GGDEF"/>
    <property type="match status" value="1"/>
</dbReference>
<proteinExistence type="predicted"/>
<evidence type="ECO:0000313" key="5">
    <source>
        <dbReference type="EMBL" id="RPF70687.1"/>
    </source>
</evidence>
<name>A0A3N5CQ11_9SPHN</name>
<dbReference type="SMART" id="SM00267">
    <property type="entry name" value="GGDEF"/>
    <property type="match status" value="1"/>
</dbReference>
<dbReference type="InterPro" id="IPR029787">
    <property type="entry name" value="Nucleotide_cyclase"/>
</dbReference>
<protein>
    <recommendedName>
        <fullName evidence="1">diguanylate cyclase</fullName>
        <ecNumber evidence="1">2.7.7.65</ecNumber>
    </recommendedName>
</protein>
<dbReference type="EMBL" id="RPFZ01000001">
    <property type="protein sequence ID" value="RPF70687.1"/>
    <property type="molecule type" value="Genomic_DNA"/>
</dbReference>
<dbReference type="InterPro" id="IPR050469">
    <property type="entry name" value="Diguanylate_Cyclase"/>
</dbReference>
<feature type="transmembrane region" description="Helical" evidence="3">
    <location>
        <begin position="34"/>
        <end position="67"/>
    </location>
</feature>
<evidence type="ECO:0000256" key="1">
    <source>
        <dbReference type="ARBA" id="ARBA00012528"/>
    </source>
</evidence>
<dbReference type="PANTHER" id="PTHR45138:SF9">
    <property type="entry name" value="DIGUANYLATE CYCLASE DGCM-RELATED"/>
    <property type="match status" value="1"/>
</dbReference>
<reference evidence="5 6" key="1">
    <citation type="submission" date="2018-11" db="EMBL/GenBank/DDBJ databases">
        <title>Erythrobacter spongiae sp. nov., isolated from a marine sponge.</title>
        <authorList>
            <person name="Zhuang L."/>
            <person name="Luo L."/>
        </authorList>
    </citation>
    <scope>NUCLEOTIDE SEQUENCE [LARGE SCALE GENOMIC DNA]</scope>
    <source>
        <strain evidence="5 6">HN-E23</strain>
    </source>
</reference>
<dbReference type="EC" id="2.7.7.65" evidence="1"/>
<dbReference type="CDD" id="cd01949">
    <property type="entry name" value="GGDEF"/>
    <property type="match status" value="1"/>
</dbReference>
<keyword evidence="6" id="KW-1185">Reference proteome</keyword>
<keyword evidence="3" id="KW-0472">Membrane</keyword>
<keyword evidence="3" id="KW-0812">Transmembrane</keyword>
<dbReference type="SUPFAM" id="SSF55073">
    <property type="entry name" value="Nucleotide cyclase"/>
    <property type="match status" value="1"/>
</dbReference>
<evidence type="ECO:0000259" key="4">
    <source>
        <dbReference type="PROSITE" id="PS50887"/>
    </source>
</evidence>
<feature type="transmembrane region" description="Helical" evidence="3">
    <location>
        <begin position="168"/>
        <end position="186"/>
    </location>
</feature>
<comment type="caution">
    <text evidence="5">The sequence shown here is derived from an EMBL/GenBank/DDBJ whole genome shotgun (WGS) entry which is preliminary data.</text>
</comment>
<dbReference type="RefSeq" id="WP_123878404.1">
    <property type="nucleotide sequence ID" value="NZ_RPFZ01000001.1"/>
</dbReference>
<evidence type="ECO:0000256" key="3">
    <source>
        <dbReference type="SAM" id="Phobius"/>
    </source>
</evidence>
<dbReference type="OrthoDB" id="9812260at2"/>
<dbReference type="PROSITE" id="PS50887">
    <property type="entry name" value="GGDEF"/>
    <property type="match status" value="1"/>
</dbReference>